<dbReference type="Gene3D" id="3.40.47.10">
    <property type="match status" value="1"/>
</dbReference>
<dbReference type="PANTHER" id="PTHR18919:SF153">
    <property type="entry name" value="TRIFUNCTIONAL ENZYME SUBUNIT BETA, MITOCHONDRIAL"/>
    <property type="match status" value="1"/>
</dbReference>
<feature type="region of interest" description="Disordered" evidence="6">
    <location>
        <begin position="1"/>
        <end position="26"/>
    </location>
</feature>
<keyword evidence="9" id="KW-1185">Reference proteome</keyword>
<comment type="caution">
    <text evidence="8">The sequence shown here is derived from an EMBL/GenBank/DDBJ whole genome shotgun (WGS) entry which is preliminary data.</text>
</comment>
<dbReference type="PANTHER" id="PTHR18919">
    <property type="entry name" value="ACETYL-COA C-ACYLTRANSFERASE"/>
    <property type="match status" value="1"/>
</dbReference>
<feature type="compositionally biased region" description="Basic and acidic residues" evidence="6">
    <location>
        <begin position="16"/>
        <end position="26"/>
    </location>
</feature>
<sequence>MPCPLFRPLDSEENDLMEKERDQGSRRYSDLMPHDLCRAALKGLVNRTDVPKEAVEYIVFGIMIQEVQTTNVAREALDVDFLIRDAKQAASWLSEEQRGFHLGIGLIASGQMDVVIAGGVELLSDLPIRHSQKMRKMILGLSKAKTLAQRLSLISKIRPDYFAPQFPVPAEFSTNEIIGHSADRLAAAFAISRLEQDEYTLRSHILAKKAQDEGLLADVISFKVPGKAEEPTEGS</sequence>
<evidence type="ECO:0000256" key="2">
    <source>
        <dbReference type="ARBA" id="ARBA00022679"/>
    </source>
</evidence>
<dbReference type="Proteomes" id="UP000826234">
    <property type="component" value="Unassembled WGS sequence"/>
</dbReference>
<dbReference type="EMBL" id="JAIPUX010003289">
    <property type="protein sequence ID" value="KAH0622971.1"/>
    <property type="molecule type" value="Genomic_DNA"/>
</dbReference>
<dbReference type="InterPro" id="IPR020616">
    <property type="entry name" value="Thiolase_N"/>
</dbReference>
<name>A0ABQ7T085_PHRPL</name>
<evidence type="ECO:0000256" key="6">
    <source>
        <dbReference type="SAM" id="MobiDB-lite"/>
    </source>
</evidence>
<comment type="similarity">
    <text evidence="1">Belongs to the thiolase-like superfamily. Thiolase family.</text>
</comment>
<protein>
    <recommendedName>
        <fullName evidence="7">Thiolase N-terminal domain-containing protein</fullName>
    </recommendedName>
</protein>
<evidence type="ECO:0000256" key="4">
    <source>
        <dbReference type="ARBA" id="ARBA00023098"/>
    </source>
</evidence>
<evidence type="ECO:0000256" key="3">
    <source>
        <dbReference type="ARBA" id="ARBA00022832"/>
    </source>
</evidence>
<dbReference type="SUPFAM" id="SSF53901">
    <property type="entry name" value="Thiolase-like"/>
    <property type="match status" value="1"/>
</dbReference>
<keyword evidence="5" id="KW-0012">Acyltransferase</keyword>
<evidence type="ECO:0000313" key="8">
    <source>
        <dbReference type="EMBL" id="KAH0622971.1"/>
    </source>
</evidence>
<evidence type="ECO:0000256" key="5">
    <source>
        <dbReference type="ARBA" id="ARBA00023315"/>
    </source>
</evidence>
<keyword evidence="4" id="KW-0443">Lipid metabolism</keyword>
<keyword evidence="3" id="KW-0276">Fatty acid metabolism</keyword>
<reference evidence="8 9" key="1">
    <citation type="journal article" date="2022" name="Gigascience">
        <title>A chromosome-level genome assembly and annotation of the desert horned lizard, Phrynosoma platyrhinos, provides insight into chromosomal rearrangements among reptiles.</title>
        <authorList>
            <person name="Koochekian N."/>
            <person name="Ascanio A."/>
            <person name="Farleigh K."/>
            <person name="Card D.C."/>
            <person name="Schield D.R."/>
            <person name="Castoe T.A."/>
            <person name="Jezkova T."/>
        </authorList>
    </citation>
    <scope>NUCLEOTIDE SEQUENCE [LARGE SCALE GENOMIC DNA]</scope>
    <source>
        <strain evidence="8">NK-2021</strain>
    </source>
</reference>
<organism evidence="8 9">
    <name type="scientific">Phrynosoma platyrhinos</name>
    <name type="common">Desert horned lizard</name>
    <dbReference type="NCBI Taxonomy" id="52577"/>
    <lineage>
        <taxon>Eukaryota</taxon>
        <taxon>Metazoa</taxon>
        <taxon>Chordata</taxon>
        <taxon>Craniata</taxon>
        <taxon>Vertebrata</taxon>
        <taxon>Euteleostomi</taxon>
        <taxon>Lepidosauria</taxon>
        <taxon>Squamata</taxon>
        <taxon>Bifurcata</taxon>
        <taxon>Unidentata</taxon>
        <taxon>Episquamata</taxon>
        <taxon>Toxicofera</taxon>
        <taxon>Iguania</taxon>
        <taxon>Phrynosomatidae</taxon>
        <taxon>Phrynosomatinae</taxon>
        <taxon>Phrynosoma</taxon>
    </lineage>
</organism>
<evidence type="ECO:0000313" key="9">
    <source>
        <dbReference type="Proteomes" id="UP000826234"/>
    </source>
</evidence>
<proteinExistence type="inferred from homology"/>
<evidence type="ECO:0000256" key="1">
    <source>
        <dbReference type="ARBA" id="ARBA00010982"/>
    </source>
</evidence>
<dbReference type="Pfam" id="PF00108">
    <property type="entry name" value="Thiolase_N"/>
    <property type="match status" value="1"/>
</dbReference>
<gene>
    <name evidence="8" type="ORF">JD844_025925</name>
</gene>
<dbReference type="InterPro" id="IPR016039">
    <property type="entry name" value="Thiolase-like"/>
</dbReference>
<keyword evidence="2" id="KW-0808">Transferase</keyword>
<feature type="domain" description="Thiolase N-terminal" evidence="7">
    <location>
        <begin position="27"/>
        <end position="229"/>
    </location>
</feature>
<evidence type="ECO:0000259" key="7">
    <source>
        <dbReference type="Pfam" id="PF00108"/>
    </source>
</evidence>
<accession>A0ABQ7T085</accession>